<protein>
    <submittedName>
        <fullName evidence="2">Malate dehydrogenase [NADP], chloroplastic-like</fullName>
    </submittedName>
</protein>
<sequence>MAVAEFTPSSSSLTKKTSLYSYQLCYVSTQISHKRQLSFTPLQRTYYAKICCSVTSNEVQAPVVTNDLKKKPECFGVFCLTHDLKAEEETSCWKKFINVSVSGAAGMIANHLLFKLAAGEVFGPDQPIALKLLGSEKGMFVA</sequence>
<name>A0AC58UPW9_TOBAC</name>
<evidence type="ECO:0000313" key="1">
    <source>
        <dbReference type="Proteomes" id="UP000790787"/>
    </source>
</evidence>
<proteinExistence type="predicted"/>
<dbReference type="Proteomes" id="UP000790787">
    <property type="component" value="Chromosome 6"/>
</dbReference>
<reference evidence="1" key="1">
    <citation type="journal article" date="2014" name="Nat. Commun.">
        <title>The tobacco genome sequence and its comparison with those of tomato and potato.</title>
        <authorList>
            <person name="Sierro N."/>
            <person name="Battey J.N."/>
            <person name="Ouadi S."/>
            <person name="Bakaher N."/>
            <person name="Bovet L."/>
            <person name="Willig A."/>
            <person name="Goepfert S."/>
            <person name="Peitsch M.C."/>
            <person name="Ivanov N.V."/>
        </authorList>
    </citation>
    <scope>NUCLEOTIDE SEQUENCE [LARGE SCALE GENOMIC DNA]</scope>
</reference>
<evidence type="ECO:0000313" key="2">
    <source>
        <dbReference type="RefSeq" id="XP_075111547.1"/>
    </source>
</evidence>
<dbReference type="RefSeq" id="XP_075111547.1">
    <property type="nucleotide sequence ID" value="XM_075255446.1"/>
</dbReference>
<gene>
    <name evidence="2" type="primary">LOC142161739</name>
</gene>
<organism evidence="1 2">
    <name type="scientific">Nicotiana tabacum</name>
    <name type="common">Common tobacco</name>
    <dbReference type="NCBI Taxonomy" id="4097"/>
    <lineage>
        <taxon>Eukaryota</taxon>
        <taxon>Viridiplantae</taxon>
        <taxon>Streptophyta</taxon>
        <taxon>Embryophyta</taxon>
        <taxon>Tracheophyta</taxon>
        <taxon>Spermatophyta</taxon>
        <taxon>Magnoliopsida</taxon>
        <taxon>eudicotyledons</taxon>
        <taxon>Gunneridae</taxon>
        <taxon>Pentapetalae</taxon>
        <taxon>asterids</taxon>
        <taxon>lamiids</taxon>
        <taxon>Solanales</taxon>
        <taxon>Solanaceae</taxon>
        <taxon>Nicotianoideae</taxon>
        <taxon>Nicotianeae</taxon>
        <taxon>Nicotiana</taxon>
    </lineage>
</organism>
<accession>A0AC58UPW9</accession>
<keyword evidence="1" id="KW-1185">Reference proteome</keyword>
<reference evidence="2" key="2">
    <citation type="submission" date="2025-08" db="UniProtKB">
        <authorList>
            <consortium name="RefSeq"/>
        </authorList>
    </citation>
    <scope>IDENTIFICATION</scope>
    <source>
        <tissue evidence="2">Leaf</tissue>
    </source>
</reference>